<dbReference type="Gene3D" id="1.10.287.990">
    <property type="entry name" value="Fe,Mn superoxide dismutase (SOD) domain"/>
    <property type="match status" value="1"/>
</dbReference>
<protein>
    <submittedName>
        <fullName evidence="1">Uncharacterized protein</fullName>
    </submittedName>
</protein>
<gene>
    <name evidence="1" type="ORF">F5I99_09205</name>
</gene>
<name>A0A5J6LE00_9GAMM</name>
<dbReference type="AlphaFoldDB" id="A0A5J6LE00"/>
<evidence type="ECO:0000313" key="2">
    <source>
        <dbReference type="Proteomes" id="UP000325606"/>
    </source>
</evidence>
<evidence type="ECO:0000313" key="1">
    <source>
        <dbReference type="EMBL" id="QEW06663.1"/>
    </source>
</evidence>
<dbReference type="KEGG" id="nik:F5I99_09205"/>
<dbReference type="InterPro" id="IPR036324">
    <property type="entry name" value="Mn/Fe_SOD_N_sf"/>
</dbReference>
<proteinExistence type="predicted"/>
<dbReference type="SUPFAM" id="SSF46609">
    <property type="entry name" value="Fe,Mn superoxide dismutase (SOD), N-terminal domain"/>
    <property type="match status" value="1"/>
</dbReference>
<dbReference type="EMBL" id="CP044222">
    <property type="protein sequence ID" value="QEW06663.1"/>
    <property type="molecule type" value="Genomic_DNA"/>
</dbReference>
<accession>A0A5J6LE00</accession>
<dbReference type="Proteomes" id="UP000325606">
    <property type="component" value="Chromosome"/>
</dbReference>
<keyword evidence="2" id="KW-1185">Reference proteome</keyword>
<sequence length="29" mass="3430">MYHRRSEFQHARHHQTYVNGLNMAVAGSM</sequence>
<reference evidence="1 2" key="1">
    <citation type="submission" date="2019-09" db="EMBL/GenBank/DDBJ databases">
        <title>Nitrincola iocasae sp. nov., a bacterium isolated from the sediment collected at a cold seep field in South China Sea.</title>
        <authorList>
            <person name="Zhang H."/>
            <person name="Wang H."/>
            <person name="Li C."/>
        </authorList>
    </citation>
    <scope>NUCLEOTIDE SEQUENCE [LARGE SCALE GENOMIC DNA]</scope>
    <source>
        <strain evidence="1 2">KXZD1103</strain>
    </source>
</reference>
<organism evidence="1 2">
    <name type="scientific">Nitrincola iocasae</name>
    <dbReference type="NCBI Taxonomy" id="2614693"/>
    <lineage>
        <taxon>Bacteria</taxon>
        <taxon>Pseudomonadati</taxon>
        <taxon>Pseudomonadota</taxon>
        <taxon>Gammaproteobacteria</taxon>
        <taxon>Oceanospirillales</taxon>
        <taxon>Oceanospirillaceae</taxon>
        <taxon>Nitrincola</taxon>
    </lineage>
</organism>